<dbReference type="EC" id="1.5.1.-" evidence="3"/>
<dbReference type="SUPFAM" id="SSF50475">
    <property type="entry name" value="FMN-binding split barrel"/>
    <property type="match status" value="1"/>
</dbReference>
<evidence type="ECO:0000313" key="4">
    <source>
        <dbReference type="Proteomes" id="UP001595776"/>
    </source>
</evidence>
<keyword evidence="1 3" id="KW-0560">Oxidoreductase</keyword>
<dbReference type="PANTHER" id="PTHR30466">
    <property type="entry name" value="FLAVIN REDUCTASE"/>
    <property type="match status" value="1"/>
</dbReference>
<dbReference type="PANTHER" id="PTHR30466:SF1">
    <property type="entry name" value="FMN REDUCTASE (NADH) RUTF"/>
    <property type="match status" value="1"/>
</dbReference>
<dbReference type="InterPro" id="IPR050268">
    <property type="entry name" value="NADH-dep_flavin_reductase"/>
</dbReference>
<dbReference type="InterPro" id="IPR012349">
    <property type="entry name" value="Split_barrel_FMN-bd"/>
</dbReference>
<comment type="caution">
    <text evidence="3">The sequence shown here is derived from an EMBL/GenBank/DDBJ whole genome shotgun (WGS) entry which is preliminary data.</text>
</comment>
<dbReference type="SMART" id="SM00903">
    <property type="entry name" value="Flavin_Reduct"/>
    <property type="match status" value="1"/>
</dbReference>
<evidence type="ECO:0000313" key="3">
    <source>
        <dbReference type="EMBL" id="MFC4347026.1"/>
    </source>
</evidence>
<evidence type="ECO:0000256" key="1">
    <source>
        <dbReference type="ARBA" id="ARBA00023002"/>
    </source>
</evidence>
<dbReference type="RefSeq" id="WP_068147443.1">
    <property type="nucleotide sequence ID" value="NZ_JBHSCR010000002.1"/>
</dbReference>
<dbReference type="Proteomes" id="UP001595776">
    <property type="component" value="Unassembled WGS sequence"/>
</dbReference>
<sequence length="166" mass="17318">MAISKDQFKQGMRRLGGAVNIVTAADGGVWAGLTATAVTSLSAEPPRLLVCINRQGVTYDIVSKGRTLGVNVLGTAHKGLAMRFAGMDGEEETERFSGGDWFTAKSGAPLLNGALVSFDCTVESILDAGSHAIVIGNIEAVEIGASDVLDPLCYLDGKWGTFQNLG</sequence>
<dbReference type="Gene3D" id="2.30.110.10">
    <property type="entry name" value="Electron Transport, Fmn-binding Protein, Chain A"/>
    <property type="match status" value="1"/>
</dbReference>
<dbReference type="InterPro" id="IPR002563">
    <property type="entry name" value="Flavin_Rdtase-like_dom"/>
</dbReference>
<name>A0ABV8U8C5_9PROT</name>
<keyword evidence="4" id="KW-1185">Reference proteome</keyword>
<dbReference type="EMBL" id="JBHSCR010000002">
    <property type="protein sequence ID" value="MFC4347026.1"/>
    <property type="molecule type" value="Genomic_DNA"/>
</dbReference>
<reference evidence="4" key="1">
    <citation type="journal article" date="2019" name="Int. J. Syst. Evol. Microbiol.">
        <title>The Global Catalogue of Microorganisms (GCM) 10K type strain sequencing project: providing services to taxonomists for standard genome sequencing and annotation.</title>
        <authorList>
            <consortium name="The Broad Institute Genomics Platform"/>
            <consortium name="The Broad Institute Genome Sequencing Center for Infectious Disease"/>
            <person name="Wu L."/>
            <person name="Ma J."/>
        </authorList>
    </citation>
    <scope>NUCLEOTIDE SEQUENCE [LARGE SCALE GENOMIC DNA]</scope>
    <source>
        <strain evidence="4">CGMCC 1.15304</strain>
    </source>
</reference>
<evidence type="ECO:0000259" key="2">
    <source>
        <dbReference type="SMART" id="SM00903"/>
    </source>
</evidence>
<gene>
    <name evidence="3" type="ORF">ACFO5Q_04140</name>
</gene>
<dbReference type="GO" id="GO:0016491">
    <property type="term" value="F:oxidoreductase activity"/>
    <property type="evidence" value="ECO:0007669"/>
    <property type="project" value="UniProtKB-KW"/>
</dbReference>
<protein>
    <submittedName>
        <fullName evidence="3">Flavin reductase family protein</fullName>
        <ecNumber evidence="3">1.5.1.-</ecNumber>
    </submittedName>
</protein>
<feature type="domain" description="Flavin reductase like" evidence="2">
    <location>
        <begin position="12"/>
        <end position="161"/>
    </location>
</feature>
<accession>A0ABV8U8C5</accession>
<organism evidence="3 4">
    <name type="scientific">Kordiimonas lipolytica</name>
    <dbReference type="NCBI Taxonomy" id="1662421"/>
    <lineage>
        <taxon>Bacteria</taxon>
        <taxon>Pseudomonadati</taxon>
        <taxon>Pseudomonadota</taxon>
        <taxon>Alphaproteobacteria</taxon>
        <taxon>Kordiimonadales</taxon>
        <taxon>Kordiimonadaceae</taxon>
        <taxon>Kordiimonas</taxon>
    </lineage>
</organism>
<dbReference type="Pfam" id="PF01613">
    <property type="entry name" value="Flavin_Reduct"/>
    <property type="match status" value="1"/>
</dbReference>
<proteinExistence type="predicted"/>